<evidence type="ECO:0000256" key="1">
    <source>
        <dbReference type="ARBA" id="ARBA00004613"/>
    </source>
</evidence>
<dbReference type="SUPFAM" id="SSF51120">
    <property type="entry name" value="beta-Roll"/>
    <property type="match status" value="3"/>
</dbReference>
<reference evidence="3 4" key="1">
    <citation type="submission" date="2019-12" db="EMBL/GenBank/DDBJ databases">
        <authorList>
            <person name="Yuan C.-G."/>
        </authorList>
    </citation>
    <scope>NUCLEOTIDE SEQUENCE [LARGE SCALE GENOMIC DNA]</scope>
    <source>
        <strain evidence="3 4">KCTC 23863</strain>
    </source>
</reference>
<keyword evidence="2" id="KW-0964">Secreted</keyword>
<dbReference type="PANTHER" id="PTHR38340">
    <property type="entry name" value="S-LAYER PROTEIN"/>
    <property type="match status" value="1"/>
</dbReference>
<organism evidence="3 4">
    <name type="scientific">Microvirga makkahensis</name>
    <dbReference type="NCBI Taxonomy" id="1128670"/>
    <lineage>
        <taxon>Bacteria</taxon>
        <taxon>Pseudomonadati</taxon>
        <taxon>Pseudomonadota</taxon>
        <taxon>Alphaproteobacteria</taxon>
        <taxon>Hyphomicrobiales</taxon>
        <taxon>Methylobacteriaceae</taxon>
        <taxon>Microvirga</taxon>
    </lineage>
</organism>
<evidence type="ECO:0000313" key="4">
    <source>
        <dbReference type="Proteomes" id="UP000436483"/>
    </source>
</evidence>
<dbReference type="PRINTS" id="PR00313">
    <property type="entry name" value="CABNDNGRPT"/>
</dbReference>
<comment type="caution">
    <text evidence="3">The sequence shown here is derived from an EMBL/GenBank/DDBJ whole genome shotgun (WGS) entry which is preliminary data.</text>
</comment>
<accession>A0A7X3SPE5</accession>
<dbReference type="AlphaFoldDB" id="A0A7X3SPE5"/>
<reference evidence="3 4" key="2">
    <citation type="submission" date="2020-01" db="EMBL/GenBank/DDBJ databases">
        <title>Microvirga sp. nov., an arsenate reduction bacterium isolated from Tibet hotspring sediments.</title>
        <authorList>
            <person name="Xian W.-D."/>
            <person name="Li W.-J."/>
        </authorList>
    </citation>
    <scope>NUCLEOTIDE SEQUENCE [LARGE SCALE GENOMIC DNA]</scope>
    <source>
        <strain evidence="3 4">KCTC 23863</strain>
    </source>
</reference>
<dbReference type="InterPro" id="IPR011049">
    <property type="entry name" value="Serralysin-like_metalloprot_C"/>
</dbReference>
<name>A0A7X3SPE5_9HYPH</name>
<dbReference type="EMBL" id="WURB01000006">
    <property type="protein sequence ID" value="MXQ12049.1"/>
    <property type="molecule type" value="Genomic_DNA"/>
</dbReference>
<dbReference type="OrthoDB" id="8015915at2"/>
<proteinExistence type="predicted"/>
<sequence>MTFKIWGAESSARLSGTDRDAVAMLPNGGFVVTWRENSTIAFQRYDGNGVKSGNVQFVASSSLFQQFADVIAIGTDGALAITWTETLATGGRLMRSQTFNVDGSPNGALTENASVQMDGAQMASNDRNGWATAYVEKVSGTNTIRLLQHAADGTQFGAAVSVSSASGVRDPDVAWLGGTTHVVSYVTDGNITFSIVNGDQVGPATTVAPGVKGDIVALKDPVSGALSGAFAVIVDNGAMGVETRLYDASGGFLGTVDIAGTKPNSDFDCVSVTALKGGGFAVAFIAADAAANDQGDVYVRVVDANGIAGPALKVNARAAADGFGAQKTPAISEMADGRLALSWNDWTIGNGLTSTTIVDARTASISVIGTAHNDVYAPSEHTGDFLNGSGGIDTLTFKGTTTGGVALNLGAESGSAGDAAGDAYLGFENVIGSKFDDTLTGGAGANRLEGGSGNDRLNGGADVDVMIGGSGNDIYYVDNASDQVSETATGGTADRVYTDVTYTLSAYVEHLYATGSGAITLTGNTSSNKLYGNAAGNRLNGGAGNDILYGAAGADLMVGGTGNDIYYVDNRSDRAAEASSGGTADTVYTSVSYALSAYIERLYAAGTSAISLTGNAQANIIKGNAGTNKISGGLGKDTLYGGSGKDIFMLDTKLSSANFDKFADYNVSYDSIYLDNRYLTKLGSGSVTSPKKLASAAFWKGPKAHDASDRIIYDPAKGYLYYDADGTGASKQVLIATLAKGLKMTYAEFYVI</sequence>
<dbReference type="Pfam" id="PF00353">
    <property type="entry name" value="HemolysinCabind"/>
    <property type="match status" value="3"/>
</dbReference>
<dbReference type="GO" id="GO:0005509">
    <property type="term" value="F:calcium ion binding"/>
    <property type="evidence" value="ECO:0007669"/>
    <property type="project" value="InterPro"/>
</dbReference>
<evidence type="ECO:0000256" key="2">
    <source>
        <dbReference type="ARBA" id="ARBA00022525"/>
    </source>
</evidence>
<dbReference type="RefSeq" id="WP_160884628.1">
    <property type="nucleotide sequence ID" value="NZ_WURB01000006.1"/>
</dbReference>
<dbReference type="GO" id="GO:0005576">
    <property type="term" value="C:extracellular region"/>
    <property type="evidence" value="ECO:0007669"/>
    <property type="project" value="UniProtKB-SubCell"/>
</dbReference>
<dbReference type="PANTHER" id="PTHR38340:SF1">
    <property type="entry name" value="S-LAYER PROTEIN"/>
    <property type="match status" value="1"/>
</dbReference>
<dbReference type="Gene3D" id="2.150.10.10">
    <property type="entry name" value="Serralysin-like metalloprotease, C-terminal"/>
    <property type="match status" value="3"/>
</dbReference>
<dbReference type="Proteomes" id="UP000436483">
    <property type="component" value="Unassembled WGS sequence"/>
</dbReference>
<keyword evidence="4" id="KW-1185">Reference proteome</keyword>
<evidence type="ECO:0008006" key="5">
    <source>
        <dbReference type="Google" id="ProtNLM"/>
    </source>
</evidence>
<protein>
    <recommendedName>
        <fullName evidence="5">Ca2+-binding protein, RTX toxin-related</fullName>
    </recommendedName>
</protein>
<comment type="subcellular location">
    <subcellularLocation>
        <location evidence="1">Secreted</location>
    </subcellularLocation>
</comment>
<dbReference type="InterPro" id="IPR001343">
    <property type="entry name" value="Hemolysn_Ca-bd"/>
</dbReference>
<gene>
    <name evidence="3" type="ORF">GR328_11350</name>
</gene>
<dbReference type="InterPro" id="IPR050557">
    <property type="entry name" value="RTX_toxin/Mannuronan_C5-epim"/>
</dbReference>
<evidence type="ECO:0000313" key="3">
    <source>
        <dbReference type="EMBL" id="MXQ12049.1"/>
    </source>
</evidence>